<evidence type="ECO:0000313" key="6">
    <source>
        <dbReference type="EMBL" id="AKP67365.1"/>
    </source>
</evidence>
<dbReference type="AlphaFoldDB" id="A0A0H4R0W3"/>
<dbReference type="Pfam" id="PF07457">
    <property type="entry name" value="DUF1516"/>
    <property type="match status" value="1"/>
</dbReference>
<dbReference type="PATRIC" id="fig|1007676.4.peg.1469"/>
<evidence type="ECO:0000313" key="7">
    <source>
        <dbReference type="Proteomes" id="UP000036106"/>
    </source>
</evidence>
<protein>
    <submittedName>
        <fullName evidence="6">Uncharacterized protein</fullName>
    </submittedName>
</protein>
<dbReference type="EMBL" id="CP012034">
    <property type="protein sequence ID" value="AKP67365.1"/>
    <property type="molecule type" value="Genomic_DNA"/>
</dbReference>
<dbReference type="STRING" id="1007676.ABM34_07320"/>
<evidence type="ECO:0000256" key="2">
    <source>
        <dbReference type="ARBA" id="ARBA00022692"/>
    </source>
</evidence>
<keyword evidence="1" id="KW-1003">Cell membrane</keyword>
<evidence type="ECO:0000256" key="5">
    <source>
        <dbReference type="SAM" id="Phobius"/>
    </source>
</evidence>
<dbReference type="InterPro" id="IPR010899">
    <property type="entry name" value="UPF0344"/>
</dbReference>
<proteinExistence type="predicted"/>
<dbReference type="Proteomes" id="UP000036106">
    <property type="component" value="Chromosome"/>
</dbReference>
<feature type="transmembrane region" description="Helical" evidence="5">
    <location>
        <begin position="91"/>
        <end position="113"/>
    </location>
</feature>
<reference evidence="7" key="1">
    <citation type="submission" date="2015-07" db="EMBL/GenBank/DDBJ databases">
        <title>Lactobacillus ginsenosidimutans/EMML 3141/ whole genome sequencing.</title>
        <authorList>
            <person name="Kim M.K."/>
            <person name="Im W.-T."/>
            <person name="Srinivasan S."/>
            <person name="Lee J.-J."/>
        </authorList>
    </citation>
    <scope>NUCLEOTIDE SEQUENCE [LARGE SCALE GENOMIC DNA]</scope>
    <source>
        <strain evidence="7">EMML 3041</strain>
    </source>
</reference>
<accession>A0A0H4R0W3</accession>
<keyword evidence="3 5" id="KW-1133">Transmembrane helix</keyword>
<feature type="transmembrane region" description="Helical" evidence="5">
    <location>
        <begin position="6"/>
        <end position="25"/>
    </location>
</feature>
<dbReference type="KEGG" id="lgn:ABM34_07320"/>
<evidence type="ECO:0000256" key="1">
    <source>
        <dbReference type="ARBA" id="ARBA00022475"/>
    </source>
</evidence>
<organism evidence="6 7">
    <name type="scientific">Companilactobacillus ginsenosidimutans</name>
    <dbReference type="NCBI Taxonomy" id="1007676"/>
    <lineage>
        <taxon>Bacteria</taxon>
        <taxon>Bacillati</taxon>
        <taxon>Bacillota</taxon>
        <taxon>Bacilli</taxon>
        <taxon>Lactobacillales</taxon>
        <taxon>Lactobacillaceae</taxon>
        <taxon>Companilactobacillus</taxon>
    </lineage>
</organism>
<keyword evidence="7" id="KW-1185">Reference proteome</keyword>
<gene>
    <name evidence="6" type="ORF">ABM34_07320</name>
</gene>
<feature type="transmembrane region" description="Helical" evidence="5">
    <location>
        <begin position="60"/>
        <end position="79"/>
    </location>
</feature>
<keyword evidence="4 5" id="KW-0472">Membrane</keyword>
<evidence type="ECO:0000256" key="4">
    <source>
        <dbReference type="ARBA" id="ARBA00023136"/>
    </source>
</evidence>
<name>A0A0H4R0W3_9LACO</name>
<dbReference type="RefSeq" id="WP_048704634.1">
    <property type="nucleotide sequence ID" value="NZ_CP012034.1"/>
</dbReference>
<feature type="transmembrane region" description="Helical" evidence="5">
    <location>
        <begin position="37"/>
        <end position="54"/>
    </location>
</feature>
<sequence>MAILWTHLITWIVMAITICMALFTNSHNKVYEMITRVGYIVIIVTGILMFGNAWKVEPTLLIVKIILVLIFIALTEIAFARKNTGMLSTQLIWAVVVFCIVVALVGFALSGWYPFVTK</sequence>
<dbReference type="OrthoDB" id="2299782at2"/>
<evidence type="ECO:0000256" key="3">
    <source>
        <dbReference type="ARBA" id="ARBA00022989"/>
    </source>
</evidence>
<keyword evidence="2 5" id="KW-0812">Transmembrane</keyword>